<keyword evidence="4 7" id="KW-0012">Acyltransferase</keyword>
<dbReference type="PROSITE" id="PS00098">
    <property type="entry name" value="THIOLASE_1"/>
    <property type="match status" value="1"/>
</dbReference>
<feature type="active site" description="Acyl-thioester intermediate" evidence="6">
    <location>
        <position position="88"/>
    </location>
</feature>
<dbReference type="InterPro" id="IPR020615">
    <property type="entry name" value="Thiolase_acyl_enz_int_AS"/>
</dbReference>
<dbReference type="InterPro" id="IPR016039">
    <property type="entry name" value="Thiolase-like"/>
</dbReference>
<evidence type="ECO:0000259" key="8">
    <source>
        <dbReference type="Pfam" id="PF00108"/>
    </source>
</evidence>
<dbReference type="PROSITE" id="PS00099">
    <property type="entry name" value="THIOLASE_3"/>
    <property type="match status" value="1"/>
</dbReference>
<dbReference type="FunFam" id="3.40.47.10:FF:000010">
    <property type="entry name" value="Acetyl-CoA acetyltransferase (Thiolase)"/>
    <property type="match status" value="1"/>
</dbReference>
<proteinExistence type="inferred from homology"/>
<dbReference type="Gene3D" id="3.40.47.10">
    <property type="match status" value="2"/>
</dbReference>
<sequence>MEEVVIVGAARTPIGTFGGSLKNISAITLGKTALQEAMQRANLSPDEVNRVIFGHVLQAGVGQNSARQIAIHSGIPYEVPAMTINEVCGSGLKSVILGAQAIQLGEADVVAVGGTENMSQAPYLSPNHRFGQKMGDTHMVDSMVKDGLTDAFENVHMGVTAEKVAEEYCVSREEQDQFALESQKKAAFAQNNGRFKEEIVPVKVKTRKGEKLVSDDEHIRPDASLESLAKLKPAFVEDGTVTAGNSSGINDGAASLILMKKSMADERKIPYLGMINGYAEIGIDPSIMGYAPYYSLQKLFDKTGVDATEIDLFELNEAFASQSIAVTRDLGLNREKVNVNGGAIALGHPIGASGARILVTLLYEMQKQDVHRGVASLCVGGGIGISMQINR</sequence>
<dbReference type="Proteomes" id="UP000199095">
    <property type="component" value="Unassembled WGS sequence"/>
</dbReference>
<dbReference type="InterPro" id="IPR020610">
    <property type="entry name" value="Thiolase_AS"/>
</dbReference>
<dbReference type="NCBIfam" id="TIGR01930">
    <property type="entry name" value="AcCoA-C-Actrans"/>
    <property type="match status" value="1"/>
</dbReference>
<evidence type="ECO:0000259" key="9">
    <source>
        <dbReference type="Pfam" id="PF02803"/>
    </source>
</evidence>
<organism evidence="10 11">
    <name type="scientific">Salinibacillus kushneri</name>
    <dbReference type="NCBI Taxonomy" id="237682"/>
    <lineage>
        <taxon>Bacteria</taxon>
        <taxon>Bacillati</taxon>
        <taxon>Bacillota</taxon>
        <taxon>Bacilli</taxon>
        <taxon>Bacillales</taxon>
        <taxon>Bacillaceae</taxon>
        <taxon>Salinibacillus</taxon>
    </lineage>
</organism>
<dbReference type="CDD" id="cd00751">
    <property type="entry name" value="thiolase"/>
    <property type="match status" value="1"/>
</dbReference>
<dbReference type="GO" id="GO:0003985">
    <property type="term" value="F:acetyl-CoA C-acetyltransferase activity"/>
    <property type="evidence" value="ECO:0007669"/>
    <property type="project" value="UniProtKB-EC"/>
</dbReference>
<dbReference type="Pfam" id="PF02803">
    <property type="entry name" value="Thiolase_C"/>
    <property type="match status" value="1"/>
</dbReference>
<evidence type="ECO:0000256" key="2">
    <source>
        <dbReference type="ARBA" id="ARBA00012705"/>
    </source>
</evidence>
<feature type="domain" description="Thiolase C-terminal" evidence="9">
    <location>
        <begin position="271"/>
        <end position="390"/>
    </location>
</feature>
<evidence type="ECO:0000256" key="7">
    <source>
        <dbReference type="RuleBase" id="RU003557"/>
    </source>
</evidence>
<dbReference type="PANTHER" id="PTHR18919:SF107">
    <property type="entry name" value="ACETYL-COA ACETYLTRANSFERASE, CYTOSOLIC"/>
    <property type="match status" value="1"/>
</dbReference>
<dbReference type="PROSITE" id="PS00737">
    <property type="entry name" value="THIOLASE_2"/>
    <property type="match status" value="1"/>
</dbReference>
<evidence type="ECO:0000313" key="10">
    <source>
        <dbReference type="EMBL" id="SES91355.1"/>
    </source>
</evidence>
<dbReference type="PANTHER" id="PTHR18919">
    <property type="entry name" value="ACETYL-COA C-ACYLTRANSFERASE"/>
    <property type="match status" value="1"/>
</dbReference>
<dbReference type="InterPro" id="IPR020613">
    <property type="entry name" value="Thiolase_CS"/>
</dbReference>
<dbReference type="OrthoDB" id="9764892at2"/>
<evidence type="ECO:0000256" key="3">
    <source>
        <dbReference type="ARBA" id="ARBA00022679"/>
    </source>
</evidence>
<comment type="similarity">
    <text evidence="1 7">Belongs to the thiolase-like superfamily. Thiolase family.</text>
</comment>
<dbReference type="EMBL" id="FOHJ01000002">
    <property type="protein sequence ID" value="SES91355.1"/>
    <property type="molecule type" value="Genomic_DNA"/>
</dbReference>
<evidence type="ECO:0000256" key="5">
    <source>
        <dbReference type="ARBA" id="ARBA00030755"/>
    </source>
</evidence>
<accession>A0A1I0ACE7</accession>
<feature type="domain" description="Thiolase N-terminal" evidence="8">
    <location>
        <begin position="4"/>
        <end position="262"/>
    </location>
</feature>
<dbReference type="InterPro" id="IPR020617">
    <property type="entry name" value="Thiolase_C"/>
</dbReference>
<dbReference type="Pfam" id="PF00108">
    <property type="entry name" value="Thiolase_N"/>
    <property type="match status" value="1"/>
</dbReference>
<evidence type="ECO:0000256" key="4">
    <source>
        <dbReference type="ARBA" id="ARBA00023315"/>
    </source>
</evidence>
<feature type="active site" description="Proton acceptor" evidence="6">
    <location>
        <position position="378"/>
    </location>
</feature>
<reference evidence="11" key="1">
    <citation type="submission" date="2016-10" db="EMBL/GenBank/DDBJ databases">
        <authorList>
            <person name="Varghese N."/>
            <person name="Submissions S."/>
        </authorList>
    </citation>
    <scope>NUCLEOTIDE SEQUENCE [LARGE SCALE GENOMIC DNA]</scope>
    <source>
        <strain evidence="11">CGMCC 1.3566</strain>
    </source>
</reference>
<dbReference type="SUPFAM" id="SSF53901">
    <property type="entry name" value="Thiolase-like"/>
    <property type="match status" value="2"/>
</dbReference>
<protein>
    <recommendedName>
        <fullName evidence="2">acetyl-CoA C-acetyltransferase</fullName>
        <ecNumber evidence="2">2.3.1.9</ecNumber>
    </recommendedName>
    <alternativeName>
        <fullName evidence="5">Acetoacetyl-CoA thiolase</fullName>
    </alternativeName>
</protein>
<dbReference type="PIRSF" id="PIRSF000429">
    <property type="entry name" value="Ac-CoA_Ac_transf"/>
    <property type="match status" value="1"/>
</dbReference>
<dbReference type="RefSeq" id="WP_093131810.1">
    <property type="nucleotide sequence ID" value="NZ_FOHJ01000002.1"/>
</dbReference>
<dbReference type="EC" id="2.3.1.9" evidence="2"/>
<dbReference type="STRING" id="237682.SAMN05421676_10297"/>
<keyword evidence="3 7" id="KW-0808">Transferase</keyword>
<gene>
    <name evidence="10" type="ORF">SAMN05421676_10297</name>
</gene>
<evidence type="ECO:0000256" key="1">
    <source>
        <dbReference type="ARBA" id="ARBA00010982"/>
    </source>
</evidence>
<dbReference type="AlphaFoldDB" id="A0A1I0ACE7"/>
<keyword evidence="11" id="KW-1185">Reference proteome</keyword>
<dbReference type="InterPro" id="IPR020616">
    <property type="entry name" value="Thiolase_N"/>
</dbReference>
<feature type="active site" description="Proton acceptor" evidence="6">
    <location>
        <position position="348"/>
    </location>
</feature>
<dbReference type="InterPro" id="IPR002155">
    <property type="entry name" value="Thiolase"/>
</dbReference>
<evidence type="ECO:0000313" key="11">
    <source>
        <dbReference type="Proteomes" id="UP000199095"/>
    </source>
</evidence>
<evidence type="ECO:0000256" key="6">
    <source>
        <dbReference type="PIRSR" id="PIRSR000429-1"/>
    </source>
</evidence>
<name>A0A1I0ACE7_9BACI</name>